<evidence type="ECO:0000256" key="1">
    <source>
        <dbReference type="SAM" id="Phobius"/>
    </source>
</evidence>
<protein>
    <recommendedName>
        <fullName evidence="4">Membrane protein YfhO</fullName>
    </recommendedName>
</protein>
<dbReference type="AlphaFoldDB" id="E0RYM1"/>
<feature type="transmembrane region" description="Helical" evidence="1">
    <location>
        <begin position="218"/>
        <end position="237"/>
    </location>
</feature>
<dbReference type="Proteomes" id="UP000001299">
    <property type="component" value="Chromosome 1"/>
</dbReference>
<feature type="transmembrane region" description="Helical" evidence="1">
    <location>
        <begin position="413"/>
        <end position="431"/>
    </location>
</feature>
<feature type="transmembrane region" description="Helical" evidence="1">
    <location>
        <begin position="121"/>
        <end position="147"/>
    </location>
</feature>
<keyword evidence="1" id="KW-0812">Transmembrane</keyword>
<sequence>MRANIFLVRGVLVKKKSFACFYLIYTAIFAAMVFAVFHAFFEANATFVNMADAFRQHLKALAFYSKWMRGVLYRIFTEHSLDIQTFSLGMGYGTDIYPTLQYYAIGDLLNLPAIFVKNQYIYIYFQVVMMLRPYLAGITFSLLVFYLRPKASRIGVMAGMFTYAFCTFFLFLGIWHPFFANPLIYFPLVILGAEKILREKRSGFFAFSIFLAGSNNFFFFYMMVLLTIVYVIVRAIFIHGRDLAKWGQLIVKFMISGIIGSMMAMITLLPVIMAFPANPRVSTGIRVPLFYTKDYYYELIRNFFSFVYHGLYDTQIGHHGVILLPFILLIVEAVLMLFSKGKEGADKEKRSSRWQLFVVMALLVLFVCIPAAGYALTGFAYTINRWTFAFALAGSFMLVDLWDDLFNMKVKEIVGMVIMSVMFILICRTTHNLGYANARTELIIAGAGLVLCIIASFIKIVGVKKVAEVALLAATLVAIVFNGYYGYDPSQGNMIVEYYSDVTPDDMHILLESTEVQSVMEAAEATGTDPYSFYRYTGRDMIWNASLIEGISSTQFYWSLANGVVSDYFKEMGNNDQQNFAYFALDDRTILNSLAGVRYYSLRFNTEEEWRYVPFGYAHIHDRYNFAIFENQAPLSLGYTYYSIIPRSEYESIPTMNRQEALLYGAVVEDGDSNLQMAEPEYSLINCPVEISYEGAVEASDGKWIVSEGGSSVHIKFKGAENCETYLWLDNLYVSDSDTNYPIMNVRAFAEGNEVTHKDIWYKTEDNQFYSDWHDYFLNMGYAQGARDEIVVTFTEAGTYTFEDLGVYCQPMENYQKQLGELRSNMLTDIELNKNPISYTTNKITGNITLEDTGIMCLTLPYTKGWTAYVDGQKSDIIKVNTMFMGIEMPAGDHVIELRYHTPGLLPGFVMLILGVVLLVILVRYEKKSFAGENADV</sequence>
<gene>
    <name evidence="2" type="ordered locus">bpr_I0354</name>
</gene>
<keyword evidence="1" id="KW-1133">Transmembrane helix</keyword>
<feature type="transmembrane region" description="Helical" evidence="1">
    <location>
        <begin position="154"/>
        <end position="178"/>
    </location>
</feature>
<dbReference type="STRING" id="515622.bpr_I0354"/>
<dbReference type="KEGG" id="bpb:bpr_I0354"/>
<feature type="transmembrane region" description="Helical" evidence="1">
    <location>
        <begin position="443"/>
        <end position="462"/>
    </location>
</feature>
<feature type="transmembrane region" description="Helical" evidence="1">
    <location>
        <begin position="316"/>
        <end position="335"/>
    </location>
</feature>
<dbReference type="eggNOG" id="COG4485">
    <property type="taxonomic scope" value="Bacteria"/>
</dbReference>
<evidence type="ECO:0000313" key="2">
    <source>
        <dbReference type="EMBL" id="ADL33102.1"/>
    </source>
</evidence>
<keyword evidence="1" id="KW-0472">Membrane</keyword>
<organism evidence="2 3">
    <name type="scientific">Butyrivibrio proteoclasticus (strain ATCC 51982 / DSM 14932 / B316)</name>
    <name type="common">Clostridium proteoclasticum</name>
    <dbReference type="NCBI Taxonomy" id="515622"/>
    <lineage>
        <taxon>Bacteria</taxon>
        <taxon>Bacillati</taxon>
        <taxon>Bacillota</taxon>
        <taxon>Clostridia</taxon>
        <taxon>Lachnospirales</taxon>
        <taxon>Lachnospiraceae</taxon>
        <taxon>Butyrivibrio</taxon>
    </lineage>
</organism>
<dbReference type="PANTHER" id="PTHR38454">
    <property type="entry name" value="INTEGRAL MEMBRANE PROTEIN-RELATED"/>
    <property type="match status" value="1"/>
</dbReference>
<feature type="transmembrane region" description="Helical" evidence="1">
    <location>
        <begin position="356"/>
        <end position="377"/>
    </location>
</feature>
<name>E0RYM1_BUTPB</name>
<evidence type="ECO:0008006" key="4">
    <source>
        <dbReference type="Google" id="ProtNLM"/>
    </source>
</evidence>
<dbReference type="PANTHER" id="PTHR38454:SF1">
    <property type="entry name" value="INTEGRAL MEMBRANE PROTEIN"/>
    <property type="match status" value="1"/>
</dbReference>
<feature type="transmembrane region" description="Helical" evidence="1">
    <location>
        <begin position="249"/>
        <end position="275"/>
    </location>
</feature>
<dbReference type="InterPro" id="IPR018580">
    <property type="entry name" value="Uncharacterised_YfhO"/>
</dbReference>
<proteinExistence type="predicted"/>
<feature type="transmembrane region" description="Helical" evidence="1">
    <location>
        <begin position="904"/>
        <end position="923"/>
    </location>
</feature>
<feature type="transmembrane region" description="Helical" evidence="1">
    <location>
        <begin position="21"/>
        <end position="41"/>
    </location>
</feature>
<feature type="transmembrane region" description="Helical" evidence="1">
    <location>
        <begin position="469"/>
        <end position="487"/>
    </location>
</feature>
<dbReference type="HOGENOM" id="CLU_008413_1_0_9"/>
<evidence type="ECO:0000313" key="3">
    <source>
        <dbReference type="Proteomes" id="UP000001299"/>
    </source>
</evidence>
<dbReference type="EMBL" id="CP001810">
    <property type="protein sequence ID" value="ADL33102.1"/>
    <property type="molecule type" value="Genomic_DNA"/>
</dbReference>
<dbReference type="Pfam" id="PF09586">
    <property type="entry name" value="YfhO"/>
    <property type="match status" value="1"/>
</dbReference>
<keyword evidence="3" id="KW-1185">Reference proteome</keyword>
<accession>E0RYM1</accession>
<reference evidence="2 3" key="1">
    <citation type="journal article" date="2010" name="PLoS ONE">
        <title>The glycobiome of the rumen bacterium Butyrivibrio proteoclasticus B316(T) highlights adaptation to a polysaccharide-rich environment.</title>
        <authorList>
            <person name="Kelly W.J."/>
            <person name="Leahy S.C."/>
            <person name="Altermann E."/>
            <person name="Yeoman C.J."/>
            <person name="Dunne J.C."/>
            <person name="Kong Z."/>
            <person name="Pacheco D.M."/>
            <person name="Li D."/>
            <person name="Noel S.J."/>
            <person name="Moon C.D."/>
            <person name="Cookson A.L."/>
            <person name="Attwood G.T."/>
        </authorList>
    </citation>
    <scope>NUCLEOTIDE SEQUENCE [LARGE SCALE GENOMIC DNA]</scope>
    <source>
        <strain evidence="3">ATCC 51982 / DSM 14932 / B316</strain>
    </source>
</reference>